<dbReference type="Gene3D" id="3.30.360.90">
    <property type="match status" value="1"/>
</dbReference>
<evidence type="ECO:0000259" key="3">
    <source>
        <dbReference type="Pfam" id="PF17482"/>
    </source>
</evidence>
<accession>A0ABW5RA99</accession>
<dbReference type="Pfam" id="PF04984">
    <property type="entry name" value="Phage_sheath_1"/>
    <property type="match status" value="1"/>
</dbReference>
<organism evidence="4 5">
    <name type="scientific">Marinicrinis sediminis</name>
    <dbReference type="NCBI Taxonomy" id="1652465"/>
    <lineage>
        <taxon>Bacteria</taxon>
        <taxon>Bacillati</taxon>
        <taxon>Bacillota</taxon>
        <taxon>Bacilli</taxon>
        <taxon>Bacillales</taxon>
        <taxon>Paenibacillaceae</taxon>
    </lineage>
</organism>
<comment type="caution">
    <text evidence="4">The sequence shown here is derived from an EMBL/GenBank/DDBJ whole genome shotgun (WGS) entry which is preliminary data.</text>
</comment>
<reference evidence="5" key="1">
    <citation type="journal article" date="2019" name="Int. J. Syst. Evol. Microbiol.">
        <title>The Global Catalogue of Microorganisms (GCM) 10K type strain sequencing project: providing services to taxonomists for standard genome sequencing and annotation.</title>
        <authorList>
            <consortium name="The Broad Institute Genomics Platform"/>
            <consortium name="The Broad Institute Genome Sequencing Center for Infectious Disease"/>
            <person name="Wu L."/>
            <person name="Ma J."/>
        </authorList>
    </citation>
    <scope>NUCLEOTIDE SEQUENCE [LARGE SCALE GENOMIC DNA]</scope>
    <source>
        <strain evidence="5">KCTC 33676</strain>
    </source>
</reference>
<dbReference type="Gene3D" id="3.40.50.11790">
    <property type="match status" value="1"/>
</dbReference>
<evidence type="ECO:0000313" key="5">
    <source>
        <dbReference type="Proteomes" id="UP001597497"/>
    </source>
</evidence>
<evidence type="ECO:0000256" key="1">
    <source>
        <dbReference type="ARBA" id="ARBA00008005"/>
    </source>
</evidence>
<evidence type="ECO:0000313" key="4">
    <source>
        <dbReference type="EMBL" id="MFD2671037.1"/>
    </source>
</evidence>
<evidence type="ECO:0000259" key="2">
    <source>
        <dbReference type="Pfam" id="PF04984"/>
    </source>
</evidence>
<dbReference type="EMBL" id="JBHUMM010000007">
    <property type="protein sequence ID" value="MFD2671037.1"/>
    <property type="molecule type" value="Genomic_DNA"/>
</dbReference>
<comment type="similarity">
    <text evidence="1">Belongs to the myoviridae tail sheath protein family.</text>
</comment>
<dbReference type="InterPro" id="IPR035089">
    <property type="entry name" value="Phage_sheath_subtilisin"/>
</dbReference>
<dbReference type="InterPro" id="IPR020287">
    <property type="entry name" value="Tail_sheath_C"/>
</dbReference>
<gene>
    <name evidence="4" type="ORF">ACFSUC_05370</name>
</gene>
<keyword evidence="5" id="KW-1185">Reference proteome</keyword>
<dbReference type="Proteomes" id="UP001597497">
    <property type="component" value="Unassembled WGS sequence"/>
</dbReference>
<feature type="domain" description="Tail sheath protein C-terminal" evidence="3">
    <location>
        <begin position="253"/>
        <end position="348"/>
    </location>
</feature>
<dbReference type="RefSeq" id="WP_379928454.1">
    <property type="nucleotide sequence ID" value="NZ_JBHUMM010000007.1"/>
</dbReference>
<dbReference type="Pfam" id="PF17482">
    <property type="entry name" value="Phage_sheath_1C"/>
    <property type="match status" value="1"/>
</dbReference>
<name>A0ABW5RA99_9BACL</name>
<feature type="domain" description="Tail sheath protein subtilisin-like" evidence="2">
    <location>
        <begin position="97"/>
        <end position="250"/>
    </location>
</feature>
<protein>
    <submittedName>
        <fullName evidence="4">Phage tail sheath subtilisin-like domain-containing protein</fullName>
    </submittedName>
</protein>
<sequence>MAGGTWDPTAIPVRPGLYVNFVEAAAAQIQGGARGTVAIPLLTYSGTAQEKQVYTIEKEQQAVELFGAEHIRSIKLAMQGGAKEVLVYTMPAAPLAADYTEMRGTLDTHLFNVFVFDGEFQATEQTAVQSWVAQNRTEGKHFMVVFGGDAAADSDPTVGNSRSTSLNDDYVVNLINGVKLDDEVLTSAEFAPYMAGLIAGTAINRSITYTKVNGLDVNKRLTNAEVKTAIQAGSLVLVFDGEKVRVEQGIASSKKKIRAVRARQAVATDVTKTASDAYIGKIDNHADGQAALMAAIKAYLERLEASNVLQDIDVQLDPNQSSTGDQVFLAISYQEIDTMERILLTVNV</sequence>
<proteinExistence type="inferred from homology"/>
<dbReference type="Gene3D" id="3.30.1370.220">
    <property type="match status" value="1"/>
</dbReference>